<name>A0ACC0TR90_9AGAM</name>
<evidence type="ECO:0000313" key="1">
    <source>
        <dbReference type="EMBL" id="KAI9434744.1"/>
    </source>
</evidence>
<sequence length="745" mass="83047">MMSHPTGGDSRTGSWYSQHGRTVLPPLTIAFPTSDSPVFNNIYYPAQQRSTPVPYGHGQIYHTSPQQQTQPDYAAYISYQQLSDTRFSGGQTFGSYGRSSPSSSSADSRRLPPLNVPRSDSQGSPTSHAPFHMPPPLSLPLAVYWHRSSYPQYQSLTPNPYPASHTSPGATGPAVAPANPHCPQPMSMGHSSGERNLPASRSIQLPYTRALMSPVDYDLQPDFVVPKRKRKRADALQLRVFNVTYARTAFPSTEERAQLALDLDMSPRSVQIWFQNKRQSARQHRTNPAPAPAPFHTPTLHPTLSTWLKNMNKLSDLIDRLEELASAAHSDHKPQLQGQVAKLRATFKRQQERCVEFLRLSEEYANQYLLDISDEIQQQSSFLDMLEKRLDMAKTLRGQAVHLQKSYESGTVYVMKNVCETALSEPLPRDFDLFSEVHFVLGEIRRCYMELDKFWTEEIRSAIKALETRRVDPNDVERWRGFKASLEQTIESWKTGDAGSRIRGTPGNGLPDSSGADLGMIASSLALALGRLEETLQRVQESASVEFSPMSLSPVLQAKVGFRQNSGLCLTFLRGCVDFGEVITTLSVAPIINPILSRVRASTGLQERVIALRTEATDISVENATHSPGLRKLNSVYKQSLSLQRKTTLGLNSLLESASPWIVVTDGPPGAPPGGFSVGLLRNLADAWGKGRVSIRMALAELSDDEAERSRYRSLSLHSTRRQSFRERFMTRLVYFTRSSMTIPL</sequence>
<proteinExistence type="predicted"/>
<organism evidence="1 2">
    <name type="scientific">Russula earlei</name>
    <dbReference type="NCBI Taxonomy" id="71964"/>
    <lineage>
        <taxon>Eukaryota</taxon>
        <taxon>Fungi</taxon>
        <taxon>Dikarya</taxon>
        <taxon>Basidiomycota</taxon>
        <taxon>Agaricomycotina</taxon>
        <taxon>Agaricomycetes</taxon>
        <taxon>Russulales</taxon>
        <taxon>Russulaceae</taxon>
        <taxon>Russula</taxon>
    </lineage>
</organism>
<dbReference type="EMBL" id="JAGFNK010001119">
    <property type="protein sequence ID" value="KAI9434744.1"/>
    <property type="molecule type" value="Genomic_DNA"/>
</dbReference>
<comment type="caution">
    <text evidence="1">The sequence shown here is derived from an EMBL/GenBank/DDBJ whole genome shotgun (WGS) entry which is preliminary data.</text>
</comment>
<keyword evidence="2" id="KW-1185">Reference proteome</keyword>
<gene>
    <name evidence="1" type="ORF">F5148DRAFT_1006085</name>
</gene>
<evidence type="ECO:0000313" key="2">
    <source>
        <dbReference type="Proteomes" id="UP001207468"/>
    </source>
</evidence>
<accession>A0ACC0TR90</accession>
<reference evidence="1" key="1">
    <citation type="submission" date="2021-03" db="EMBL/GenBank/DDBJ databases">
        <title>Evolutionary priming and transition to the ectomycorrhizal habit in an iconic lineage of mushroom-forming fungi: is preadaptation a requirement?</title>
        <authorList>
            <consortium name="DOE Joint Genome Institute"/>
            <person name="Looney B.P."/>
            <person name="Miyauchi S."/>
            <person name="Morin E."/>
            <person name="Drula E."/>
            <person name="Courty P.E."/>
            <person name="Chicoki N."/>
            <person name="Fauchery L."/>
            <person name="Kohler A."/>
            <person name="Kuo A."/>
            <person name="LaButti K."/>
            <person name="Pangilinan J."/>
            <person name="Lipzen A."/>
            <person name="Riley R."/>
            <person name="Andreopoulos W."/>
            <person name="He G."/>
            <person name="Johnson J."/>
            <person name="Barry K.W."/>
            <person name="Grigoriev I.V."/>
            <person name="Nagy L."/>
            <person name="Hibbett D."/>
            <person name="Henrissat B."/>
            <person name="Matheny P.B."/>
            <person name="Labbe J."/>
            <person name="Martin A.F."/>
        </authorList>
    </citation>
    <scope>NUCLEOTIDE SEQUENCE</scope>
    <source>
        <strain evidence="1">BPL698</strain>
    </source>
</reference>
<dbReference type="Proteomes" id="UP001207468">
    <property type="component" value="Unassembled WGS sequence"/>
</dbReference>
<protein>
    <submittedName>
        <fullName evidence="1">Uncharacterized protein</fullName>
    </submittedName>
</protein>